<dbReference type="InterPro" id="IPR011095">
    <property type="entry name" value="Dala_Dala_lig_C"/>
</dbReference>
<dbReference type="PROSITE" id="PS50975">
    <property type="entry name" value="ATP_GRASP"/>
    <property type="match status" value="1"/>
</dbReference>
<dbReference type="PANTHER" id="PTHR23132:SF23">
    <property type="entry name" value="D-ALANINE--D-ALANINE LIGASE B"/>
    <property type="match status" value="1"/>
</dbReference>
<evidence type="ECO:0000313" key="6">
    <source>
        <dbReference type="Proteomes" id="UP000191285"/>
    </source>
</evidence>
<dbReference type="InterPro" id="IPR011761">
    <property type="entry name" value="ATP-grasp"/>
</dbReference>
<comment type="similarity">
    <text evidence="1">Belongs to the D-alanine--D-alanine ligase family.</text>
</comment>
<dbReference type="Gene3D" id="3.30.1490.20">
    <property type="entry name" value="ATP-grasp fold, A domain"/>
    <property type="match status" value="1"/>
</dbReference>
<comment type="caution">
    <text evidence="5">The sequence shown here is derived from an EMBL/GenBank/DDBJ whole genome shotgun (WGS) entry which is preliminary data.</text>
</comment>
<name>A0A1V6TDF3_9EURO</name>
<dbReference type="AlphaFoldDB" id="A0A1V6TDF3"/>
<sequence length="386" mass="42401">MPGPIYARCAPTRRLVQSPKLRSYSQSSRAPVVSVLFQDIEPPIINGVRKPMKPGGYQDSGADIAFTLRSKGLNIVTPATSPDVYKNEGWCFSDTENGICSAVAKGATHLWANTILFDSHPLQRSLKLADHASELYVLGQPPAMVQNFDDKAYLNGKLRGLGGYTLPKSWLIQASDNLDEVLGSIQQFPVVGKPIRGRGSHGVKLCHNPMELKLHIQQLIEESPVVMVEEFLAGEEATLTIMPPSPERPEHWSMLPVSRFNHTDGIAPYNGVVAVVSNSRVVTEKDLQDPAYRIIMDEGVRVAVLIGATAPIRIDVRRFSEGSEFALFDINMKPNMTGPGRPGREDQASLTAMAATAMGWDYGTLLQKILESASRLSDFRAYRSPF</sequence>
<dbReference type="GO" id="GO:0005524">
    <property type="term" value="F:ATP binding"/>
    <property type="evidence" value="ECO:0007669"/>
    <property type="project" value="UniProtKB-UniRule"/>
</dbReference>
<evidence type="ECO:0000256" key="3">
    <source>
        <dbReference type="PROSITE-ProRule" id="PRU00409"/>
    </source>
</evidence>
<keyword evidence="2" id="KW-0436">Ligase</keyword>
<protein>
    <recommendedName>
        <fullName evidence="4">ATP-grasp domain-containing protein</fullName>
    </recommendedName>
</protein>
<organism evidence="5 6">
    <name type="scientific">Penicillium steckii</name>
    <dbReference type="NCBI Taxonomy" id="303698"/>
    <lineage>
        <taxon>Eukaryota</taxon>
        <taxon>Fungi</taxon>
        <taxon>Dikarya</taxon>
        <taxon>Ascomycota</taxon>
        <taxon>Pezizomycotina</taxon>
        <taxon>Eurotiomycetes</taxon>
        <taxon>Eurotiomycetidae</taxon>
        <taxon>Eurotiales</taxon>
        <taxon>Aspergillaceae</taxon>
        <taxon>Penicillium</taxon>
    </lineage>
</organism>
<reference evidence="6" key="1">
    <citation type="journal article" date="2017" name="Nat. Microbiol.">
        <title>Global analysis of biosynthetic gene clusters reveals vast potential of secondary metabolite production in Penicillium species.</title>
        <authorList>
            <person name="Nielsen J.C."/>
            <person name="Grijseels S."/>
            <person name="Prigent S."/>
            <person name="Ji B."/>
            <person name="Dainat J."/>
            <person name="Nielsen K.F."/>
            <person name="Frisvad J.C."/>
            <person name="Workman M."/>
            <person name="Nielsen J."/>
        </authorList>
    </citation>
    <scope>NUCLEOTIDE SEQUENCE [LARGE SCALE GENOMIC DNA]</scope>
    <source>
        <strain evidence="6">IBT 24891</strain>
    </source>
</reference>
<dbReference type="Pfam" id="PF07478">
    <property type="entry name" value="Dala_Dala_lig_C"/>
    <property type="match status" value="1"/>
</dbReference>
<keyword evidence="3" id="KW-0067">ATP-binding</keyword>
<proteinExistence type="inferred from homology"/>
<keyword evidence="6" id="KW-1185">Reference proteome</keyword>
<dbReference type="InterPro" id="IPR013815">
    <property type="entry name" value="ATP_grasp_subdomain_1"/>
</dbReference>
<evidence type="ECO:0000313" key="5">
    <source>
        <dbReference type="EMBL" id="OQE24415.1"/>
    </source>
</evidence>
<dbReference type="OrthoDB" id="422362at2759"/>
<dbReference type="GO" id="GO:0046872">
    <property type="term" value="F:metal ion binding"/>
    <property type="evidence" value="ECO:0007669"/>
    <property type="project" value="InterPro"/>
</dbReference>
<dbReference type="EMBL" id="MLKD01000007">
    <property type="protein sequence ID" value="OQE24415.1"/>
    <property type="molecule type" value="Genomic_DNA"/>
</dbReference>
<dbReference type="Proteomes" id="UP000191285">
    <property type="component" value="Unassembled WGS sequence"/>
</dbReference>
<evidence type="ECO:0000256" key="2">
    <source>
        <dbReference type="ARBA" id="ARBA00022598"/>
    </source>
</evidence>
<dbReference type="PANTHER" id="PTHR23132">
    <property type="entry name" value="D-ALANINE--D-ALANINE LIGASE"/>
    <property type="match status" value="1"/>
</dbReference>
<dbReference type="STRING" id="303698.A0A1V6TDF3"/>
<dbReference type="GO" id="GO:0008716">
    <property type="term" value="F:D-alanine-D-alanine ligase activity"/>
    <property type="evidence" value="ECO:0007669"/>
    <property type="project" value="InterPro"/>
</dbReference>
<evidence type="ECO:0000259" key="4">
    <source>
        <dbReference type="PROSITE" id="PS50975"/>
    </source>
</evidence>
<evidence type="ECO:0000256" key="1">
    <source>
        <dbReference type="ARBA" id="ARBA00010871"/>
    </source>
</evidence>
<feature type="domain" description="ATP-grasp" evidence="4">
    <location>
        <begin position="156"/>
        <end position="371"/>
    </location>
</feature>
<gene>
    <name evidence="5" type="ORF">PENSTE_c007G08402</name>
</gene>
<dbReference type="SUPFAM" id="SSF56059">
    <property type="entry name" value="Glutathione synthetase ATP-binding domain-like"/>
    <property type="match status" value="1"/>
</dbReference>
<accession>A0A1V6TDF3</accession>
<keyword evidence="3" id="KW-0547">Nucleotide-binding</keyword>
<dbReference type="Gene3D" id="3.30.470.20">
    <property type="entry name" value="ATP-grasp fold, B domain"/>
    <property type="match status" value="1"/>
</dbReference>